<dbReference type="EMBL" id="JBFOLK010000004">
    <property type="protein sequence ID" value="KAL2518103.1"/>
    <property type="molecule type" value="Genomic_DNA"/>
</dbReference>
<name>A0ABD1U042_9LAMI</name>
<organism evidence="2 3">
    <name type="scientific">Abeliophyllum distichum</name>
    <dbReference type="NCBI Taxonomy" id="126358"/>
    <lineage>
        <taxon>Eukaryota</taxon>
        <taxon>Viridiplantae</taxon>
        <taxon>Streptophyta</taxon>
        <taxon>Embryophyta</taxon>
        <taxon>Tracheophyta</taxon>
        <taxon>Spermatophyta</taxon>
        <taxon>Magnoliopsida</taxon>
        <taxon>eudicotyledons</taxon>
        <taxon>Gunneridae</taxon>
        <taxon>Pentapetalae</taxon>
        <taxon>asterids</taxon>
        <taxon>lamiids</taxon>
        <taxon>Lamiales</taxon>
        <taxon>Oleaceae</taxon>
        <taxon>Forsythieae</taxon>
        <taxon>Abeliophyllum</taxon>
    </lineage>
</organism>
<accession>A0ABD1U042</accession>
<evidence type="ECO:0000313" key="2">
    <source>
        <dbReference type="EMBL" id="KAL2518103.1"/>
    </source>
</evidence>
<protein>
    <submittedName>
        <fullName evidence="2">Uncharacterized protein</fullName>
    </submittedName>
</protein>
<keyword evidence="3" id="KW-1185">Reference proteome</keyword>
<proteinExistence type="predicted"/>
<comment type="caution">
    <text evidence="2">The sequence shown here is derived from an EMBL/GenBank/DDBJ whole genome shotgun (WGS) entry which is preliminary data.</text>
</comment>
<feature type="region of interest" description="Disordered" evidence="1">
    <location>
        <begin position="63"/>
        <end position="111"/>
    </location>
</feature>
<evidence type="ECO:0000313" key="3">
    <source>
        <dbReference type="Proteomes" id="UP001604336"/>
    </source>
</evidence>
<feature type="compositionally biased region" description="Acidic residues" evidence="1">
    <location>
        <begin position="81"/>
        <end position="93"/>
    </location>
</feature>
<sequence length="176" mass="19872">MDSVLSGTRTKALPYRMILKKIFQHFEVSFRDSVALLPKANDTINTTTLKCMKIIKKDGQWVAQSKRVDDESRPSTLPFEGGEEMDEDEDEDELPPRPRTQRPSSSASSFTEDHFNLLNGRIDSLISSVEGLHNTTEDIRRTMRTLQHSVGDMTTLLQALHSRLNAVLSPHPPPKT</sequence>
<reference evidence="3" key="1">
    <citation type="submission" date="2024-07" db="EMBL/GenBank/DDBJ databases">
        <title>Two chromosome-level genome assemblies of Korean endemic species Abeliophyllum distichum and Forsythia ovata (Oleaceae).</title>
        <authorList>
            <person name="Jang H."/>
        </authorList>
    </citation>
    <scope>NUCLEOTIDE SEQUENCE [LARGE SCALE GENOMIC DNA]</scope>
</reference>
<dbReference type="Proteomes" id="UP001604336">
    <property type="component" value="Unassembled WGS sequence"/>
</dbReference>
<evidence type="ECO:0000256" key="1">
    <source>
        <dbReference type="SAM" id="MobiDB-lite"/>
    </source>
</evidence>
<gene>
    <name evidence="2" type="ORF">Adt_14350</name>
</gene>
<dbReference type="AlphaFoldDB" id="A0ABD1U042"/>